<keyword evidence="4" id="KW-1185">Reference proteome</keyword>
<dbReference type="SUPFAM" id="SSF51905">
    <property type="entry name" value="FAD/NAD(P)-binding domain"/>
    <property type="match status" value="1"/>
</dbReference>
<evidence type="ECO:0000313" key="4">
    <source>
        <dbReference type="Proteomes" id="UP000500767"/>
    </source>
</evidence>
<dbReference type="Pfam" id="PF01266">
    <property type="entry name" value="DAO"/>
    <property type="match status" value="1"/>
</dbReference>
<dbReference type="GO" id="GO:0016491">
    <property type="term" value="F:oxidoreductase activity"/>
    <property type="evidence" value="ECO:0007669"/>
    <property type="project" value="UniProtKB-KW"/>
</dbReference>
<accession>A0A6M8HY72</accession>
<feature type="domain" description="FAD dependent oxidoreductase" evidence="2">
    <location>
        <begin position="8"/>
        <end position="350"/>
    </location>
</feature>
<evidence type="ECO:0000313" key="3">
    <source>
        <dbReference type="EMBL" id="QKE93041.1"/>
    </source>
</evidence>
<name>A0A6M8HY72_9PROT</name>
<organism evidence="3 4">
    <name type="scientific">Lichenicola cladoniae</name>
    <dbReference type="NCBI Taxonomy" id="1484109"/>
    <lineage>
        <taxon>Bacteria</taxon>
        <taxon>Pseudomonadati</taxon>
        <taxon>Pseudomonadota</taxon>
        <taxon>Alphaproteobacteria</taxon>
        <taxon>Acetobacterales</taxon>
        <taxon>Acetobacteraceae</taxon>
        <taxon>Lichenicola</taxon>
    </lineage>
</organism>
<dbReference type="PANTHER" id="PTHR13847:SF287">
    <property type="entry name" value="FAD-DEPENDENT OXIDOREDUCTASE DOMAIN-CONTAINING PROTEIN 1"/>
    <property type="match status" value="1"/>
</dbReference>
<dbReference type="InterPro" id="IPR036188">
    <property type="entry name" value="FAD/NAD-bd_sf"/>
</dbReference>
<dbReference type="PANTHER" id="PTHR13847">
    <property type="entry name" value="SARCOSINE DEHYDROGENASE-RELATED"/>
    <property type="match status" value="1"/>
</dbReference>
<dbReference type="EMBL" id="CP053709">
    <property type="protein sequence ID" value="QKE93041.1"/>
    <property type="molecule type" value="Genomic_DNA"/>
</dbReference>
<dbReference type="RefSeq" id="WP_171836213.1">
    <property type="nucleotide sequence ID" value="NZ_CP053709.1"/>
</dbReference>
<dbReference type="Gene3D" id="3.50.50.60">
    <property type="entry name" value="FAD/NAD(P)-binding domain"/>
    <property type="match status" value="1"/>
</dbReference>
<dbReference type="KEGG" id="lck:HN018_22850"/>
<dbReference type="Proteomes" id="UP000500767">
    <property type="component" value="Plasmid unnamed1"/>
</dbReference>
<protein>
    <submittedName>
        <fullName evidence="3">FAD-binding oxidoreductase</fullName>
    </submittedName>
</protein>
<keyword evidence="3" id="KW-0614">Plasmid</keyword>
<keyword evidence="1" id="KW-0560">Oxidoreductase</keyword>
<reference evidence="3 4" key="1">
    <citation type="journal article" date="2014" name="World J. Microbiol. Biotechnol.">
        <title>Biodiversity and physiological characteristics of Antarctic and Arctic lichens-associated bacteria.</title>
        <authorList>
            <person name="Lee Y.M."/>
            <person name="Kim E.H."/>
            <person name="Lee H.K."/>
            <person name="Hong S.G."/>
        </authorList>
    </citation>
    <scope>NUCLEOTIDE SEQUENCE [LARGE SCALE GENOMIC DNA]</scope>
    <source>
        <strain evidence="3 4">PAMC 26569</strain>
        <plasmid evidence="3">unnamed1</plasmid>
    </source>
</reference>
<dbReference type="AlphaFoldDB" id="A0A6M8HY72"/>
<gene>
    <name evidence="3" type="ORF">HN018_22850</name>
</gene>
<dbReference type="GO" id="GO:0005737">
    <property type="term" value="C:cytoplasm"/>
    <property type="evidence" value="ECO:0007669"/>
    <property type="project" value="TreeGrafter"/>
</dbReference>
<evidence type="ECO:0000259" key="2">
    <source>
        <dbReference type="Pfam" id="PF01266"/>
    </source>
</evidence>
<proteinExistence type="predicted"/>
<sequence>MTTTTQCAVLGSGVIGASIAYHLAKAGARVVLIDAAEPAVAPSASWASAGGLRSQGRHGPEQAISIMAAARWRTLEQELDADLGVLLGGHLHVAETEAEEAAVLARVQADRDAGIAIEQVGAREIREIAPDLSAHLRLGAWTPDDGQANPARVAQAFARAAERHGAACLLRSPAQPLVELGRVTGLLLPSGETLRPEHVILAAGAWSIGWLREIGCTLPLRWRGLQMLLSDASPARVSPTVTAVGRNLSLKQSPSGGIIIGGRWFARPVGAAPAVEPIEDHVLRQWAGATAILPDLRNRVLQRSWAGAEAQTLDSMPFIGSLGETGVYLATGFSNHGFQVSPMIGALVADDLLGQKQDLLNPFRPERSGVPDDAWFRFEREPFRN</sequence>
<evidence type="ECO:0000256" key="1">
    <source>
        <dbReference type="ARBA" id="ARBA00023002"/>
    </source>
</evidence>
<dbReference type="Gene3D" id="3.30.9.10">
    <property type="entry name" value="D-Amino Acid Oxidase, subunit A, domain 2"/>
    <property type="match status" value="1"/>
</dbReference>
<geneLocation type="plasmid" evidence="3 4">
    <name>unnamed1</name>
</geneLocation>
<dbReference type="InterPro" id="IPR006076">
    <property type="entry name" value="FAD-dep_OxRdtase"/>
</dbReference>